<dbReference type="SUPFAM" id="SSF103473">
    <property type="entry name" value="MFS general substrate transporter"/>
    <property type="match status" value="1"/>
</dbReference>
<dbReference type="Proteomes" id="UP000279259">
    <property type="component" value="Unassembled WGS sequence"/>
</dbReference>
<accession>A0A427YTG2</accession>
<evidence type="ECO:0000313" key="2">
    <source>
        <dbReference type="EMBL" id="RSH94414.1"/>
    </source>
</evidence>
<dbReference type="OrthoDB" id="2647888at2759"/>
<keyword evidence="3" id="KW-1185">Reference proteome</keyword>
<feature type="compositionally biased region" description="Low complexity" evidence="1">
    <location>
        <begin position="30"/>
        <end position="41"/>
    </location>
</feature>
<name>A0A427YTG2_9TREE</name>
<evidence type="ECO:0000313" key="3">
    <source>
        <dbReference type="Proteomes" id="UP000279259"/>
    </source>
</evidence>
<dbReference type="Gene3D" id="1.20.1720.10">
    <property type="entry name" value="Multidrug resistance protein D"/>
    <property type="match status" value="1"/>
</dbReference>
<organism evidence="2 3">
    <name type="scientific">Saitozyma podzolica</name>
    <dbReference type="NCBI Taxonomy" id="1890683"/>
    <lineage>
        <taxon>Eukaryota</taxon>
        <taxon>Fungi</taxon>
        <taxon>Dikarya</taxon>
        <taxon>Basidiomycota</taxon>
        <taxon>Agaricomycotina</taxon>
        <taxon>Tremellomycetes</taxon>
        <taxon>Tremellales</taxon>
        <taxon>Trimorphomycetaceae</taxon>
        <taxon>Saitozyma</taxon>
    </lineage>
</organism>
<gene>
    <name evidence="2" type="ORF">EHS25_004217</name>
</gene>
<dbReference type="AlphaFoldDB" id="A0A427YTG2"/>
<feature type="compositionally biased region" description="Basic and acidic residues" evidence="1">
    <location>
        <begin position="46"/>
        <end position="69"/>
    </location>
</feature>
<dbReference type="STRING" id="1890683.A0A427YTG2"/>
<proteinExistence type="predicted"/>
<comment type="caution">
    <text evidence="2">The sequence shown here is derived from an EMBL/GenBank/DDBJ whole genome shotgun (WGS) entry which is preliminary data.</text>
</comment>
<evidence type="ECO:0008006" key="4">
    <source>
        <dbReference type="Google" id="ProtNLM"/>
    </source>
</evidence>
<reference evidence="2 3" key="1">
    <citation type="submission" date="2018-11" db="EMBL/GenBank/DDBJ databases">
        <title>Genome sequence of Saitozyma podzolica DSM 27192.</title>
        <authorList>
            <person name="Aliyu H."/>
            <person name="Gorte O."/>
            <person name="Ochsenreither K."/>
        </authorList>
    </citation>
    <scope>NUCLEOTIDE SEQUENCE [LARGE SCALE GENOMIC DNA]</scope>
    <source>
        <strain evidence="2 3">DSM 27192</strain>
    </source>
</reference>
<sequence length="199" mass="21234">MTASRETTTSPSPSPSPTATQYSAPLPLNPKSESQSQSQLQPRPPHQHEHTLERDIEQGFEDLVPHESGLEPTDPEAALIDDDREPATTEAVADSPNARPEFSAMQRTKTGASSTRAYSAFPLHMRWLIVGIGGIAAIFSPISSNIFVPAIPTLATAFHTTEEKISLGVTVYLVFQAVTPPSSGACPTRSVGGRSTSAR</sequence>
<evidence type="ECO:0000256" key="1">
    <source>
        <dbReference type="SAM" id="MobiDB-lite"/>
    </source>
</evidence>
<protein>
    <recommendedName>
        <fullName evidence="4">Major facilitator superfamily (MFS) profile domain-containing protein</fullName>
    </recommendedName>
</protein>
<dbReference type="InterPro" id="IPR036259">
    <property type="entry name" value="MFS_trans_sf"/>
</dbReference>
<feature type="region of interest" description="Disordered" evidence="1">
    <location>
        <begin position="1"/>
        <end position="111"/>
    </location>
</feature>
<dbReference type="EMBL" id="RSCD01000002">
    <property type="protein sequence ID" value="RSH94414.1"/>
    <property type="molecule type" value="Genomic_DNA"/>
</dbReference>